<reference evidence="3" key="1">
    <citation type="submission" date="2020-09" db="EMBL/GenBank/DDBJ databases">
        <title>A novel bacterium of genus Mangrovicoccus, isolated from South China Sea.</title>
        <authorList>
            <person name="Huang H."/>
            <person name="Mo K."/>
            <person name="Hu Y."/>
        </authorList>
    </citation>
    <scope>NUCLEOTIDE SEQUENCE</scope>
    <source>
        <strain evidence="3">HB182678</strain>
    </source>
</reference>
<evidence type="ECO:0000313" key="3">
    <source>
        <dbReference type="EMBL" id="MBE3636959.1"/>
    </source>
</evidence>
<dbReference type="FunFam" id="3.50.80.10:FF:000001">
    <property type="entry name" value="D-aminoacyl-tRNA deacylase"/>
    <property type="match status" value="1"/>
</dbReference>
<evidence type="ECO:0000313" key="4">
    <source>
        <dbReference type="Proteomes" id="UP000609121"/>
    </source>
</evidence>
<comment type="function">
    <text evidence="2">An aminoacyl-tRNA editing enzyme that deacylates mischarged D-aminoacyl-tRNAs. Also deacylates mischarged glycyl-tRNA(Ala), protecting cells against glycine mischarging by AlaRS. Acts via tRNA-based rather than protein-based catalysis; rejects L-amino acids rather than detecting D-amino acids in the active site. By recycling D-aminoacyl-tRNA to D-amino acids and free tRNA molecules, this enzyme counteracts the toxicity associated with the formation of D-aminoacyl-tRNA entities in vivo and helps enforce protein L-homochirality.</text>
</comment>
<comment type="caution">
    <text evidence="3">The sequence shown here is derived from an EMBL/GenBank/DDBJ whole genome shotgun (WGS) entry which is preliminary data.</text>
</comment>
<dbReference type="EC" id="3.1.1.-" evidence="2"/>
<dbReference type="PANTHER" id="PTHR10472:SF5">
    <property type="entry name" value="D-AMINOACYL-TRNA DEACYLASE 1"/>
    <property type="match status" value="1"/>
</dbReference>
<comment type="similarity">
    <text evidence="1 2">Belongs to the DTD family.</text>
</comment>
<dbReference type="Gene3D" id="3.50.80.10">
    <property type="entry name" value="D-tyrosyl-tRNA(Tyr) deacylase"/>
    <property type="match status" value="1"/>
</dbReference>
<protein>
    <recommendedName>
        <fullName evidence="2">D-aminoacyl-tRNA deacylase</fullName>
        <shortName evidence="2">DTD</shortName>
        <ecNumber evidence="2">3.1.1.96</ecNumber>
    </recommendedName>
    <alternativeName>
        <fullName evidence="2">Gly-tRNA(Ala) deacylase</fullName>
        <ecNumber evidence="2">3.1.1.-</ecNumber>
    </alternativeName>
</protein>
<keyword evidence="2" id="KW-0963">Cytoplasm</keyword>
<comment type="catalytic activity">
    <reaction evidence="2">
        <text>a D-aminoacyl-tRNA + H2O = a tRNA + a D-alpha-amino acid + H(+)</text>
        <dbReference type="Rhea" id="RHEA:13953"/>
        <dbReference type="Rhea" id="RHEA-COMP:10123"/>
        <dbReference type="Rhea" id="RHEA-COMP:10124"/>
        <dbReference type="ChEBI" id="CHEBI:15377"/>
        <dbReference type="ChEBI" id="CHEBI:15378"/>
        <dbReference type="ChEBI" id="CHEBI:59871"/>
        <dbReference type="ChEBI" id="CHEBI:78442"/>
        <dbReference type="ChEBI" id="CHEBI:79333"/>
        <dbReference type="EC" id="3.1.1.96"/>
    </reaction>
</comment>
<name>A0A8J7CTS3_9RHOB</name>
<gene>
    <name evidence="2" type="primary">dtd</name>
    <name evidence="3" type="ORF">ICN82_01920</name>
</gene>
<dbReference type="GO" id="GO:0043908">
    <property type="term" value="F:Ser(Gly)-tRNA(Ala) hydrolase activity"/>
    <property type="evidence" value="ECO:0007669"/>
    <property type="project" value="UniProtKB-UniRule"/>
</dbReference>
<dbReference type="Pfam" id="PF02580">
    <property type="entry name" value="Tyr_Deacylase"/>
    <property type="match status" value="1"/>
</dbReference>
<dbReference type="PANTHER" id="PTHR10472">
    <property type="entry name" value="D-TYROSYL-TRNA TYR DEACYLASE"/>
    <property type="match status" value="1"/>
</dbReference>
<dbReference type="NCBIfam" id="TIGR00256">
    <property type="entry name" value="D-aminoacyl-tRNA deacylase"/>
    <property type="match status" value="1"/>
</dbReference>
<accession>A0A8J7CTS3</accession>
<keyword evidence="2" id="KW-0694">RNA-binding</keyword>
<evidence type="ECO:0000256" key="1">
    <source>
        <dbReference type="ARBA" id="ARBA00009673"/>
    </source>
</evidence>
<comment type="catalytic activity">
    <reaction evidence="2">
        <text>glycyl-tRNA(Ala) + H2O = tRNA(Ala) + glycine + H(+)</text>
        <dbReference type="Rhea" id="RHEA:53744"/>
        <dbReference type="Rhea" id="RHEA-COMP:9657"/>
        <dbReference type="Rhea" id="RHEA-COMP:13640"/>
        <dbReference type="ChEBI" id="CHEBI:15377"/>
        <dbReference type="ChEBI" id="CHEBI:15378"/>
        <dbReference type="ChEBI" id="CHEBI:57305"/>
        <dbReference type="ChEBI" id="CHEBI:78442"/>
        <dbReference type="ChEBI" id="CHEBI:78522"/>
    </reaction>
</comment>
<dbReference type="HAMAP" id="MF_00518">
    <property type="entry name" value="Deacylase_Dtd"/>
    <property type="match status" value="1"/>
</dbReference>
<proteinExistence type="inferred from homology"/>
<dbReference type="GO" id="GO:0000049">
    <property type="term" value="F:tRNA binding"/>
    <property type="evidence" value="ECO:0007669"/>
    <property type="project" value="UniProtKB-UniRule"/>
</dbReference>
<dbReference type="SUPFAM" id="SSF69500">
    <property type="entry name" value="DTD-like"/>
    <property type="match status" value="1"/>
</dbReference>
<dbReference type="GO" id="GO:0019478">
    <property type="term" value="P:D-amino acid catabolic process"/>
    <property type="evidence" value="ECO:0007669"/>
    <property type="project" value="UniProtKB-UniRule"/>
</dbReference>
<keyword evidence="2 3" id="KW-0378">Hydrolase</keyword>
<comment type="subcellular location">
    <subcellularLocation>
        <location evidence="2">Cytoplasm</location>
    </subcellularLocation>
</comment>
<organism evidence="3 4">
    <name type="scientific">Mangrovicoccus algicola</name>
    <dbReference type="NCBI Taxonomy" id="2771008"/>
    <lineage>
        <taxon>Bacteria</taxon>
        <taxon>Pseudomonadati</taxon>
        <taxon>Pseudomonadota</taxon>
        <taxon>Alphaproteobacteria</taxon>
        <taxon>Rhodobacterales</taxon>
        <taxon>Paracoccaceae</taxon>
        <taxon>Mangrovicoccus</taxon>
    </lineage>
</organism>
<feature type="short sequence motif" description="Gly-cisPro motif, important for rejection of L-amino acids" evidence="2">
    <location>
        <begin position="137"/>
        <end position="138"/>
    </location>
</feature>
<dbReference type="InterPro" id="IPR003732">
    <property type="entry name" value="Daa-tRNA_deacyls_DTD"/>
</dbReference>
<keyword evidence="4" id="KW-1185">Reference proteome</keyword>
<comment type="subunit">
    <text evidence="2">Homodimer.</text>
</comment>
<dbReference type="GO" id="GO:0005737">
    <property type="term" value="C:cytoplasm"/>
    <property type="evidence" value="ECO:0007669"/>
    <property type="project" value="UniProtKB-SubCell"/>
</dbReference>
<dbReference type="AlphaFoldDB" id="A0A8J7CTS3"/>
<dbReference type="EMBL" id="JACVXA010000004">
    <property type="protein sequence ID" value="MBE3636959.1"/>
    <property type="molecule type" value="Genomic_DNA"/>
</dbReference>
<dbReference type="InterPro" id="IPR023509">
    <property type="entry name" value="DTD-like_sf"/>
</dbReference>
<dbReference type="GO" id="GO:0051500">
    <property type="term" value="F:D-tyrosyl-tRNA(Tyr) deacylase activity"/>
    <property type="evidence" value="ECO:0007669"/>
    <property type="project" value="TreeGrafter"/>
</dbReference>
<dbReference type="GO" id="GO:0106026">
    <property type="term" value="F:Gly-tRNA(Ala) deacylase activity"/>
    <property type="evidence" value="ECO:0007669"/>
    <property type="project" value="UniProtKB-UniRule"/>
</dbReference>
<evidence type="ECO:0000256" key="2">
    <source>
        <dbReference type="HAMAP-Rule" id="MF_00518"/>
    </source>
</evidence>
<keyword evidence="2" id="KW-0820">tRNA-binding</keyword>
<dbReference type="Proteomes" id="UP000609121">
    <property type="component" value="Unassembled WGS sequence"/>
</dbReference>
<dbReference type="EC" id="3.1.1.96" evidence="2"/>
<dbReference type="RefSeq" id="WP_193179142.1">
    <property type="nucleotide sequence ID" value="NZ_JACVXA010000004.1"/>
</dbReference>
<comment type="domain">
    <text evidence="2">A Gly-cisPro motif from one monomer fits into the active site of the other monomer to allow specific chiral rejection of L-amino acids.</text>
</comment>
<sequence length="151" mass="15897">MRALIQRVTEARVEIAGQTRGRTGPGLVILVCAMEGDDAARAAALAARIAKLRIFPDAAGKMNLSLLQTGGSALVVSQFTLAADTSSGNRPGFSRAARPETGQRLYEEFVRALAEAGIAVETGVFGADMQVHLVNDGPVTIWMDSADRDPS</sequence>